<dbReference type="Pfam" id="PF01048">
    <property type="entry name" value="PNP_UDP_1"/>
    <property type="match status" value="1"/>
</dbReference>
<dbReference type="InterPro" id="IPR044580">
    <property type="entry name" value="MTAN"/>
</dbReference>
<dbReference type="EMBL" id="WJXA01000011">
    <property type="protein sequence ID" value="KAF7127226.1"/>
    <property type="molecule type" value="Genomic_DNA"/>
</dbReference>
<dbReference type="GO" id="GO:0008930">
    <property type="term" value="F:methylthioadenosine nucleosidase activity"/>
    <property type="evidence" value="ECO:0007669"/>
    <property type="project" value="InterPro"/>
</dbReference>
<dbReference type="OrthoDB" id="1699174at2759"/>
<dbReference type="InterPro" id="IPR035994">
    <property type="entry name" value="Nucleoside_phosphorylase_sf"/>
</dbReference>
<dbReference type="GO" id="GO:0009116">
    <property type="term" value="P:nucleoside metabolic process"/>
    <property type="evidence" value="ECO:0007669"/>
    <property type="project" value="InterPro"/>
</dbReference>
<organism evidence="2 3">
    <name type="scientific">Rhododendron simsii</name>
    <name type="common">Sims's rhododendron</name>
    <dbReference type="NCBI Taxonomy" id="118357"/>
    <lineage>
        <taxon>Eukaryota</taxon>
        <taxon>Viridiplantae</taxon>
        <taxon>Streptophyta</taxon>
        <taxon>Embryophyta</taxon>
        <taxon>Tracheophyta</taxon>
        <taxon>Spermatophyta</taxon>
        <taxon>Magnoliopsida</taxon>
        <taxon>eudicotyledons</taxon>
        <taxon>Gunneridae</taxon>
        <taxon>Pentapetalae</taxon>
        <taxon>asterids</taxon>
        <taxon>Ericales</taxon>
        <taxon>Ericaceae</taxon>
        <taxon>Ericoideae</taxon>
        <taxon>Rhodoreae</taxon>
        <taxon>Rhododendron</taxon>
    </lineage>
</organism>
<accession>A0A834G6V8</accession>
<dbReference type="Proteomes" id="UP000626092">
    <property type="component" value="Unassembled WGS sequence"/>
</dbReference>
<dbReference type="Gene3D" id="3.40.50.1580">
    <property type="entry name" value="Nucleoside phosphorylase domain"/>
    <property type="match status" value="2"/>
</dbReference>
<comment type="caution">
    <text evidence="2">The sequence shown here is derived from an EMBL/GenBank/DDBJ whole genome shotgun (WGS) entry which is preliminary data.</text>
</comment>
<evidence type="ECO:0000259" key="1">
    <source>
        <dbReference type="Pfam" id="PF01048"/>
    </source>
</evidence>
<keyword evidence="3" id="KW-1185">Reference proteome</keyword>
<dbReference type="PANTHER" id="PTHR46994:SF1">
    <property type="entry name" value="5'-METHYLTHIOADENOSINE NUCLEOSIDASE"/>
    <property type="match status" value="1"/>
</dbReference>
<feature type="domain" description="Nucleoside phosphorylase" evidence="1">
    <location>
        <begin position="96"/>
        <end position="285"/>
    </location>
</feature>
<protein>
    <recommendedName>
        <fullName evidence="1">Nucleoside phosphorylase domain-containing protein</fullName>
    </recommendedName>
</protein>
<sequence>MVSRETQNLQEATGRGGSFTATTCSTWCRPWKLQGVDSVGTISASLVTYVSIPALQPDLVINAGTAGGFKAKGATVGDTFLVSHVAFRDRRIPIPYHGTYKELDISIVWPGKDTVLGVDSVGTISASLMTYVCIQALQPDLVINAGTAGGFKVKGATVGDTFLVSHVAFRDRRIPIPVFDLYGIGLRQAFSTPNLLRTLNLKVGKLSTSDSFEAPQEKASISENDATLEDMEGAAVAYVADLLKVPAVFIKAVTNIVDGDKPTIVEYRQNLRAVTAALGLAVAEVVDFINGKCLSEL</sequence>
<evidence type="ECO:0000313" key="3">
    <source>
        <dbReference type="Proteomes" id="UP000626092"/>
    </source>
</evidence>
<gene>
    <name evidence="2" type="ORF">RHSIM_Rhsim11G0186900</name>
</gene>
<dbReference type="AlphaFoldDB" id="A0A834G6V8"/>
<dbReference type="PANTHER" id="PTHR46994">
    <property type="entry name" value="5'-METHYLTHIOADENOSINE/S-ADENOSYLHOMOCYSTEINE NUCLEOSIDASE 1"/>
    <property type="match status" value="1"/>
</dbReference>
<name>A0A834G6V8_RHOSS</name>
<dbReference type="InterPro" id="IPR000845">
    <property type="entry name" value="Nucleoside_phosphorylase_d"/>
</dbReference>
<dbReference type="GO" id="GO:0019509">
    <property type="term" value="P:L-methionine salvage from methylthioadenosine"/>
    <property type="evidence" value="ECO:0007669"/>
    <property type="project" value="InterPro"/>
</dbReference>
<dbReference type="SUPFAM" id="SSF53167">
    <property type="entry name" value="Purine and uridine phosphorylases"/>
    <property type="match status" value="2"/>
</dbReference>
<reference evidence="2" key="1">
    <citation type="submission" date="2019-11" db="EMBL/GenBank/DDBJ databases">
        <authorList>
            <person name="Liu Y."/>
            <person name="Hou J."/>
            <person name="Li T.-Q."/>
            <person name="Guan C.-H."/>
            <person name="Wu X."/>
            <person name="Wu H.-Z."/>
            <person name="Ling F."/>
            <person name="Zhang R."/>
            <person name="Shi X.-G."/>
            <person name="Ren J.-P."/>
            <person name="Chen E.-F."/>
            <person name="Sun J.-M."/>
        </authorList>
    </citation>
    <scope>NUCLEOTIDE SEQUENCE</scope>
    <source>
        <strain evidence="2">Adult_tree_wgs_1</strain>
        <tissue evidence="2">Leaves</tissue>
    </source>
</reference>
<evidence type="ECO:0000313" key="2">
    <source>
        <dbReference type="EMBL" id="KAF7127226.1"/>
    </source>
</evidence>
<proteinExistence type="predicted"/>